<organism evidence="1 4">
    <name type="scientific">Methanococcus maripaludis</name>
    <name type="common">Methanococcus deltae</name>
    <dbReference type="NCBI Taxonomy" id="39152"/>
    <lineage>
        <taxon>Archaea</taxon>
        <taxon>Methanobacteriati</taxon>
        <taxon>Methanobacteriota</taxon>
        <taxon>Methanomada group</taxon>
        <taxon>Methanococci</taxon>
        <taxon>Methanococcales</taxon>
        <taxon>Methanococcaceae</taxon>
        <taxon>Methanococcus</taxon>
    </lineage>
</organism>
<dbReference type="EMBL" id="JACHED010000001">
    <property type="protein sequence ID" value="MBB6496102.1"/>
    <property type="molecule type" value="Genomic_DNA"/>
</dbReference>
<dbReference type="InterPro" id="IPR029045">
    <property type="entry name" value="ClpP/crotonase-like_dom_sf"/>
</dbReference>
<proteinExistence type="predicted"/>
<sequence length="199" mass="22227">MLFKKIEAVLVIIMMFTGFSVYYSEKISEQISSSKPAIFEIQGDKAVMVGIINENIVLEVENLVNSHPNVKTIVMLNVPGSINSHANLKAARIVRKNNISTIVPKNGYIASGGTVFFCAGVNRSIEEGAKVGVHSWKNDIIKDASKIPKESSVHKPYVDYFNEMGISDEFYWFMIGSSPSFGMHYMNDYEIKKYGLITN</sequence>
<dbReference type="Proteomes" id="UP000567099">
    <property type="component" value="Unassembled WGS sequence"/>
</dbReference>
<dbReference type="GeneID" id="36101242"/>
<dbReference type="Proteomes" id="UP000239462">
    <property type="component" value="Chromosome"/>
</dbReference>
<evidence type="ECO:0000313" key="5">
    <source>
        <dbReference type="Proteomes" id="UP000567099"/>
    </source>
</evidence>
<protein>
    <submittedName>
        <fullName evidence="1">Uncharacterized protein</fullName>
    </submittedName>
</protein>
<name>A0A2L1C8A6_METMI</name>
<gene>
    <name evidence="2" type="ORF">HNP94_000892</name>
    <name evidence="3" type="ORF">HNP96_000123</name>
    <name evidence="1" type="ORF">MMJJ_01480</name>
</gene>
<evidence type="ECO:0000313" key="3">
    <source>
        <dbReference type="EMBL" id="MBB6496102.1"/>
    </source>
</evidence>
<dbReference type="AlphaFoldDB" id="A0A2L1C8A6"/>
<accession>A0A2L1C8A6</accession>
<reference evidence="3 6" key="3">
    <citation type="submission" date="2020-08" db="EMBL/GenBank/DDBJ databases">
        <title>Genomic Encyclopedia of Type Strains, Phase IV (KMG-V): Genome sequencing to study the core and pangenomes of soil and plant-associated prokaryotes.</title>
        <authorList>
            <person name="Whitman W."/>
        </authorList>
    </citation>
    <scope>NUCLEOTIDE SEQUENCE [LARGE SCALE GENOMIC DNA]</scope>
    <source>
        <strain evidence="2 5">C13</strain>
        <strain evidence="3 6">D1</strain>
    </source>
</reference>
<evidence type="ECO:0000313" key="6">
    <source>
        <dbReference type="Proteomes" id="UP000590564"/>
    </source>
</evidence>
<evidence type="ECO:0000313" key="2">
    <source>
        <dbReference type="EMBL" id="MBA2863892.1"/>
    </source>
</evidence>
<dbReference type="Proteomes" id="UP000590564">
    <property type="component" value="Unassembled WGS sequence"/>
</dbReference>
<dbReference type="EMBL" id="CP026606">
    <property type="protein sequence ID" value="AVB75567.1"/>
    <property type="molecule type" value="Genomic_DNA"/>
</dbReference>
<reference evidence="1" key="2">
    <citation type="submission" date="2018-02" db="EMBL/GenBank/DDBJ databases">
        <title>Complete genome sequence of the Methanococcus maripaludis type strain JJ (DSM 2067), a model for selenoprotein synthesis in Archaea.</title>
        <authorList>
            <person name="Poehlein A."/>
            <person name="Heym D."/>
            <person name="Quitzke V."/>
            <person name="Fersch J."/>
            <person name="Daniel R."/>
            <person name="Rother M."/>
        </authorList>
    </citation>
    <scope>NUCLEOTIDE SEQUENCE [LARGE SCALE GENOMIC DNA]</scope>
    <source>
        <strain evidence="1">DSM 2067</strain>
    </source>
</reference>
<evidence type="ECO:0000313" key="4">
    <source>
        <dbReference type="Proteomes" id="UP000239462"/>
    </source>
</evidence>
<reference evidence="4" key="1">
    <citation type="journal article" date="2018" name="Genome Announc.">
        <title>Complete Genome Sequence of the Methanococcus maripaludis Type Strain JJ (DSM 2067), a Model for Selenoprotein Synthesis in Archaea.</title>
        <authorList>
            <person name="Poehlein A."/>
            <person name="Heym D."/>
            <person name="Quitzke V."/>
            <person name="Fersch J."/>
            <person name="Daniel R."/>
            <person name="Rother M."/>
        </authorList>
    </citation>
    <scope>NUCLEOTIDE SEQUENCE [LARGE SCALE GENOMIC DNA]</scope>
    <source>
        <strain evidence="4">DSM 2067</strain>
    </source>
</reference>
<dbReference type="KEGG" id="mmad:MMJJ_01480"/>
<dbReference type="SUPFAM" id="SSF52096">
    <property type="entry name" value="ClpP/crotonase"/>
    <property type="match status" value="1"/>
</dbReference>
<evidence type="ECO:0000313" key="1">
    <source>
        <dbReference type="EMBL" id="AVB75567.1"/>
    </source>
</evidence>
<dbReference type="RefSeq" id="WP_104837240.1">
    <property type="nucleotide sequence ID" value="NZ_CP026606.1"/>
</dbReference>
<dbReference type="EMBL" id="JACDUO010000001">
    <property type="protein sequence ID" value="MBA2863892.1"/>
    <property type="molecule type" value="Genomic_DNA"/>
</dbReference>